<dbReference type="Gene3D" id="2.40.50.100">
    <property type="match status" value="1"/>
</dbReference>
<evidence type="ECO:0000256" key="3">
    <source>
        <dbReference type="ARBA" id="ARBA00022448"/>
    </source>
</evidence>
<dbReference type="GO" id="GO:0015031">
    <property type="term" value="P:protein transport"/>
    <property type="evidence" value="ECO:0007669"/>
    <property type="project" value="InterPro"/>
</dbReference>
<dbReference type="Pfam" id="PF25994">
    <property type="entry name" value="HH_AprE"/>
    <property type="match status" value="1"/>
</dbReference>
<evidence type="ECO:0000313" key="14">
    <source>
        <dbReference type="Proteomes" id="UP000319859"/>
    </source>
</evidence>
<dbReference type="InterPro" id="IPR050739">
    <property type="entry name" value="MFP"/>
</dbReference>
<reference evidence="13 14" key="1">
    <citation type="submission" date="2019-06" db="EMBL/GenBank/DDBJ databases">
        <title>Genomic Encyclopedia of Type Strains, Phase IV (KMG-V): Genome sequencing to study the core and pangenomes of soil and plant-associated prokaryotes.</title>
        <authorList>
            <person name="Whitman W."/>
        </authorList>
    </citation>
    <scope>NUCLEOTIDE SEQUENCE [LARGE SCALE GENOMIC DNA]</scope>
    <source>
        <strain evidence="13 14">BR 11880</strain>
    </source>
</reference>
<evidence type="ECO:0000256" key="5">
    <source>
        <dbReference type="ARBA" id="ARBA00022519"/>
    </source>
</evidence>
<evidence type="ECO:0000256" key="1">
    <source>
        <dbReference type="ARBA" id="ARBA00004377"/>
    </source>
</evidence>
<comment type="subcellular location">
    <subcellularLocation>
        <location evidence="1 9">Cell inner membrane</location>
        <topology evidence="1 9">Single-pass membrane protein</topology>
    </subcellularLocation>
</comment>
<name>A0A560F144_9PROT</name>
<feature type="coiled-coil region" evidence="10">
    <location>
        <begin position="166"/>
        <end position="193"/>
    </location>
</feature>
<evidence type="ECO:0000256" key="6">
    <source>
        <dbReference type="ARBA" id="ARBA00022692"/>
    </source>
</evidence>
<proteinExistence type="inferred from homology"/>
<keyword evidence="3 9" id="KW-0813">Transport</keyword>
<dbReference type="Gene3D" id="2.40.30.170">
    <property type="match status" value="1"/>
</dbReference>
<keyword evidence="8" id="KW-0472">Membrane</keyword>
<evidence type="ECO:0000256" key="2">
    <source>
        <dbReference type="ARBA" id="ARBA00009477"/>
    </source>
</evidence>
<dbReference type="Proteomes" id="UP000319859">
    <property type="component" value="Unassembled WGS sequence"/>
</dbReference>
<feature type="domain" description="AprE-like long alpha-helical hairpin" evidence="11">
    <location>
        <begin position="115"/>
        <end position="293"/>
    </location>
</feature>
<evidence type="ECO:0000256" key="4">
    <source>
        <dbReference type="ARBA" id="ARBA00022475"/>
    </source>
</evidence>
<dbReference type="RefSeq" id="WP_246172414.1">
    <property type="nucleotide sequence ID" value="NZ_VITN01000015.1"/>
</dbReference>
<feature type="domain" description="AprE-like beta-barrel" evidence="12">
    <location>
        <begin position="338"/>
        <end position="431"/>
    </location>
</feature>
<keyword evidence="10" id="KW-0175">Coiled coil</keyword>
<dbReference type="GO" id="GO:0005886">
    <property type="term" value="C:plasma membrane"/>
    <property type="evidence" value="ECO:0007669"/>
    <property type="project" value="UniProtKB-SubCell"/>
</dbReference>
<keyword evidence="6" id="KW-0812">Transmembrane</keyword>
<dbReference type="EMBL" id="VITN01000015">
    <property type="protein sequence ID" value="TWB15339.1"/>
    <property type="molecule type" value="Genomic_DNA"/>
</dbReference>
<dbReference type="SUPFAM" id="SSF56954">
    <property type="entry name" value="Outer membrane efflux proteins (OEP)"/>
    <property type="match status" value="1"/>
</dbReference>
<dbReference type="AlphaFoldDB" id="A0A560F144"/>
<dbReference type="PANTHER" id="PTHR30386:SF26">
    <property type="entry name" value="TRANSPORT PROTEIN COMB"/>
    <property type="match status" value="1"/>
</dbReference>
<comment type="caution">
    <text evidence="13">The sequence shown here is derived from an EMBL/GenBank/DDBJ whole genome shotgun (WGS) entry which is preliminary data.</text>
</comment>
<dbReference type="InterPro" id="IPR058781">
    <property type="entry name" value="HH_AprE-like"/>
</dbReference>
<keyword evidence="7" id="KW-1133">Transmembrane helix</keyword>
<evidence type="ECO:0000256" key="10">
    <source>
        <dbReference type="SAM" id="Coils"/>
    </source>
</evidence>
<protein>
    <recommendedName>
        <fullName evidence="9">Membrane fusion protein (MFP) family protein</fullName>
    </recommendedName>
</protein>
<accession>A0A560F144</accession>
<evidence type="ECO:0000256" key="7">
    <source>
        <dbReference type="ARBA" id="ARBA00022989"/>
    </source>
</evidence>
<evidence type="ECO:0000259" key="11">
    <source>
        <dbReference type="Pfam" id="PF25994"/>
    </source>
</evidence>
<evidence type="ECO:0000256" key="8">
    <source>
        <dbReference type="ARBA" id="ARBA00023136"/>
    </source>
</evidence>
<organism evidence="13 14">
    <name type="scientific">Nitrospirillum amazonense</name>
    <dbReference type="NCBI Taxonomy" id="28077"/>
    <lineage>
        <taxon>Bacteria</taxon>
        <taxon>Pseudomonadati</taxon>
        <taxon>Pseudomonadota</taxon>
        <taxon>Alphaproteobacteria</taxon>
        <taxon>Rhodospirillales</taxon>
        <taxon>Azospirillaceae</taxon>
        <taxon>Nitrospirillum</taxon>
    </lineage>
</organism>
<keyword evidence="4 9" id="KW-1003">Cell membrane</keyword>
<dbReference type="PRINTS" id="PR01490">
    <property type="entry name" value="RTXTOXIND"/>
</dbReference>
<comment type="similarity">
    <text evidence="2 9">Belongs to the membrane fusion protein (MFP) (TC 8.A.1) family.</text>
</comment>
<evidence type="ECO:0000313" key="13">
    <source>
        <dbReference type="EMBL" id="TWB15339.1"/>
    </source>
</evidence>
<evidence type="ECO:0000256" key="9">
    <source>
        <dbReference type="RuleBase" id="RU365093"/>
    </source>
</evidence>
<feature type="coiled-coil region" evidence="10">
    <location>
        <begin position="232"/>
        <end position="302"/>
    </location>
</feature>
<sequence length="455" mass="49959">MSARSLVPTPRGSDAVVAQAINDFQSEIAAVVGAPYPKPVRSTLYTLSAMVAVALILVSVVKLDEVVTAPGKVVSRTPSIVVQPLDTSVVRSIMVRPGQEVKKGDLLVTLDPTFASADASQLRDQVASLTAEVARLEAEQAKAVYDPGEDPTTQAALQLSVWRSRQAEYKAKLANYDQKIESAQSTIVRSQRDMEYFKSRVAVTSEIEDMRAKLEKKEYGSRLNTLLAQDSRTEMMRNLASAEQQARSASHDLEAIRSERESFLHQWQADLAQDLSSKRTDLQKARDDLSKAERRNDLVEMRAIEDGSILAVGDISVGSVAKSGDMLVTLVPANAPLEAEVDLDGADQGHVKLGDKVEIKLDAYRFVEHGTAKGILRSVSDDSFTRQDNGQPTSRRFFRGRIEITEVKLHNVGKDGVHLVPGMPLSADIMVGRRTILMYLMETVLRQASEGMREP</sequence>
<dbReference type="PANTHER" id="PTHR30386">
    <property type="entry name" value="MEMBRANE FUSION SUBUNIT OF EMRAB-TOLC MULTIDRUG EFFLUX PUMP"/>
    <property type="match status" value="1"/>
</dbReference>
<keyword evidence="5 9" id="KW-0997">Cell inner membrane</keyword>
<dbReference type="InterPro" id="IPR010129">
    <property type="entry name" value="T1SS_HlyD"/>
</dbReference>
<dbReference type="InterPro" id="IPR058982">
    <property type="entry name" value="Beta-barrel_AprE"/>
</dbReference>
<evidence type="ECO:0000259" key="12">
    <source>
        <dbReference type="Pfam" id="PF26002"/>
    </source>
</evidence>
<dbReference type="Pfam" id="PF26002">
    <property type="entry name" value="Beta-barrel_AprE"/>
    <property type="match status" value="1"/>
</dbReference>
<dbReference type="Gene3D" id="1.10.287.470">
    <property type="entry name" value="Helix hairpin bin"/>
    <property type="match status" value="1"/>
</dbReference>
<dbReference type="NCBIfam" id="TIGR01843">
    <property type="entry name" value="type_I_hlyD"/>
    <property type="match status" value="1"/>
</dbReference>
<gene>
    <name evidence="13" type="ORF">FBZ89_115118</name>
</gene>